<evidence type="ECO:0000313" key="3">
    <source>
        <dbReference type="Proteomes" id="UP000321291"/>
    </source>
</evidence>
<sequence>MQTKALMQINDSKIYSEKISRGPKTLLFLHPSSSSCTIWEQQWLAPAFAPFSCIPLDLPGHGRSGHSQHPEKDYTLKSFGARLRTFISEFDIDEYIVVTLSISANFIAEVAPQLENCRGFFMAGAPITAKNITPVEILQPFEYGDVLFTPQPARQRLENYTSNLIVTDAPQILLPLLNDFERTDSAYRKFMGQCIQQGQLSDEAQLLCQSQKPLAFVYGSQEKIINKDYLLTVPLPKWRNKIHLIDRAGHLCNLDQPEAFNQCLLSFAKEVFL</sequence>
<gene>
    <name evidence="2" type="ORF">FSB73_20715</name>
</gene>
<reference evidence="2 3" key="1">
    <citation type="journal article" date="2017" name="Int. J. Syst. Evol. Microbiol.">
        <title>Arachidicoccus ginsenosidivorans sp. nov., with ginsenoside-converting activity isolated from ginseng cultivating soil.</title>
        <authorList>
            <person name="Siddiqi M.Z."/>
            <person name="Aslam Z."/>
            <person name="Im W.T."/>
        </authorList>
    </citation>
    <scope>NUCLEOTIDE SEQUENCE [LARGE SCALE GENOMIC DNA]</scope>
    <source>
        <strain evidence="2 3">Gsoil 809</strain>
    </source>
</reference>
<accession>A0A5B8VSK8</accession>
<evidence type="ECO:0000259" key="1">
    <source>
        <dbReference type="Pfam" id="PF12697"/>
    </source>
</evidence>
<dbReference type="GO" id="GO:0016787">
    <property type="term" value="F:hydrolase activity"/>
    <property type="evidence" value="ECO:0007669"/>
    <property type="project" value="UniProtKB-KW"/>
</dbReference>
<proteinExistence type="predicted"/>
<dbReference type="InterPro" id="IPR000073">
    <property type="entry name" value="AB_hydrolase_1"/>
</dbReference>
<dbReference type="SUPFAM" id="SSF53474">
    <property type="entry name" value="alpha/beta-Hydrolases"/>
    <property type="match status" value="1"/>
</dbReference>
<dbReference type="RefSeq" id="WP_146786672.1">
    <property type="nucleotide sequence ID" value="NZ_CP042434.1"/>
</dbReference>
<dbReference type="Pfam" id="PF12697">
    <property type="entry name" value="Abhydrolase_6"/>
    <property type="match status" value="1"/>
</dbReference>
<dbReference type="KEGG" id="agi:FSB73_20715"/>
<dbReference type="InterPro" id="IPR050228">
    <property type="entry name" value="Carboxylesterase_BioH"/>
</dbReference>
<dbReference type="EMBL" id="CP042434">
    <property type="protein sequence ID" value="QEC73726.1"/>
    <property type="molecule type" value="Genomic_DNA"/>
</dbReference>
<dbReference type="Proteomes" id="UP000321291">
    <property type="component" value="Chromosome"/>
</dbReference>
<protein>
    <submittedName>
        <fullName evidence="2">Alpha/beta hydrolase</fullName>
    </submittedName>
</protein>
<dbReference type="Gene3D" id="3.40.50.1820">
    <property type="entry name" value="alpha/beta hydrolase"/>
    <property type="match status" value="1"/>
</dbReference>
<feature type="domain" description="AB hydrolase-1" evidence="1">
    <location>
        <begin position="26"/>
        <end position="261"/>
    </location>
</feature>
<keyword evidence="2" id="KW-0378">Hydrolase</keyword>
<dbReference type="PANTHER" id="PTHR43194:SF2">
    <property type="entry name" value="PEROXISOMAL MEMBRANE PROTEIN LPX1"/>
    <property type="match status" value="1"/>
</dbReference>
<keyword evidence="3" id="KW-1185">Reference proteome</keyword>
<dbReference type="OrthoDB" id="9799612at2"/>
<dbReference type="PANTHER" id="PTHR43194">
    <property type="entry name" value="HYDROLASE ALPHA/BETA FOLD FAMILY"/>
    <property type="match status" value="1"/>
</dbReference>
<dbReference type="AlphaFoldDB" id="A0A5B8VSK8"/>
<evidence type="ECO:0000313" key="2">
    <source>
        <dbReference type="EMBL" id="QEC73726.1"/>
    </source>
</evidence>
<name>A0A5B8VSK8_9BACT</name>
<organism evidence="2 3">
    <name type="scientific">Arachidicoccus ginsenosidivorans</name>
    <dbReference type="NCBI Taxonomy" id="496057"/>
    <lineage>
        <taxon>Bacteria</taxon>
        <taxon>Pseudomonadati</taxon>
        <taxon>Bacteroidota</taxon>
        <taxon>Chitinophagia</taxon>
        <taxon>Chitinophagales</taxon>
        <taxon>Chitinophagaceae</taxon>
        <taxon>Arachidicoccus</taxon>
    </lineage>
</organism>
<dbReference type="InterPro" id="IPR029058">
    <property type="entry name" value="AB_hydrolase_fold"/>
</dbReference>